<accession>A0ABW7HEV5</accession>
<name>A0ABW7HEV5_9BURK</name>
<evidence type="ECO:0000313" key="3">
    <source>
        <dbReference type="EMBL" id="MFG6488435.1"/>
    </source>
</evidence>
<evidence type="ECO:0000256" key="1">
    <source>
        <dbReference type="SAM" id="MobiDB-lite"/>
    </source>
</evidence>
<evidence type="ECO:0000313" key="4">
    <source>
        <dbReference type="Proteomes" id="UP001606134"/>
    </source>
</evidence>
<keyword evidence="2" id="KW-0472">Membrane</keyword>
<comment type="caution">
    <text evidence="3">The sequence shown here is derived from an EMBL/GenBank/DDBJ whole genome shotgun (WGS) entry which is preliminary data.</text>
</comment>
<sequence>MTVATTPVPAWREPMVWLVIGGPATVVVASFFTLALAIIHPDPPLDLHAASPKAAEDAEPADLRAKAGDMPALTARNHAATGVPGASR</sequence>
<evidence type="ECO:0008006" key="5">
    <source>
        <dbReference type="Google" id="ProtNLM"/>
    </source>
</evidence>
<keyword evidence="4" id="KW-1185">Reference proteome</keyword>
<reference evidence="3 4" key="1">
    <citation type="submission" date="2024-08" db="EMBL/GenBank/DDBJ databases">
        <authorList>
            <person name="Lu H."/>
        </authorList>
    </citation>
    <scope>NUCLEOTIDE SEQUENCE [LARGE SCALE GENOMIC DNA]</scope>
    <source>
        <strain evidence="3 4">BYS78W</strain>
    </source>
</reference>
<feature type="region of interest" description="Disordered" evidence="1">
    <location>
        <begin position="67"/>
        <end position="88"/>
    </location>
</feature>
<feature type="transmembrane region" description="Helical" evidence="2">
    <location>
        <begin position="15"/>
        <end position="39"/>
    </location>
</feature>
<dbReference type="EMBL" id="JBIGIC010000008">
    <property type="protein sequence ID" value="MFG6488435.1"/>
    <property type="molecule type" value="Genomic_DNA"/>
</dbReference>
<dbReference type="RefSeq" id="WP_394413326.1">
    <property type="nucleotide sequence ID" value="NZ_JBIGIC010000008.1"/>
</dbReference>
<gene>
    <name evidence="3" type="ORF">ACG04R_17235</name>
</gene>
<dbReference type="Proteomes" id="UP001606134">
    <property type="component" value="Unassembled WGS sequence"/>
</dbReference>
<proteinExistence type="predicted"/>
<protein>
    <recommendedName>
        <fullName evidence="5">Nitrogen fixation protein FixH</fullName>
    </recommendedName>
</protein>
<keyword evidence="2" id="KW-0812">Transmembrane</keyword>
<organism evidence="3 4">
    <name type="scientific">Pelomonas candidula</name>
    <dbReference type="NCBI Taxonomy" id="3299025"/>
    <lineage>
        <taxon>Bacteria</taxon>
        <taxon>Pseudomonadati</taxon>
        <taxon>Pseudomonadota</taxon>
        <taxon>Betaproteobacteria</taxon>
        <taxon>Burkholderiales</taxon>
        <taxon>Sphaerotilaceae</taxon>
        <taxon>Roseateles</taxon>
    </lineage>
</organism>
<evidence type="ECO:0000256" key="2">
    <source>
        <dbReference type="SAM" id="Phobius"/>
    </source>
</evidence>
<keyword evidence="2" id="KW-1133">Transmembrane helix</keyword>